<organism evidence="3 4">
    <name type="scientific">Kaistella jeonii</name>
    <dbReference type="NCBI Taxonomy" id="266749"/>
    <lineage>
        <taxon>Bacteria</taxon>
        <taxon>Pseudomonadati</taxon>
        <taxon>Bacteroidota</taxon>
        <taxon>Flavobacteriia</taxon>
        <taxon>Flavobacteriales</taxon>
        <taxon>Weeksellaceae</taxon>
        <taxon>Chryseobacterium group</taxon>
        <taxon>Kaistella</taxon>
    </lineage>
</organism>
<reference evidence="3 4" key="1">
    <citation type="submission" date="2014-10" db="EMBL/GenBank/DDBJ databases">
        <title>Kaistella jeonii genome.</title>
        <authorList>
            <person name="Clayton J.T."/>
            <person name="Newman J.D."/>
        </authorList>
    </citation>
    <scope>NUCLEOTIDE SEQUENCE [LARGE SCALE GENOMIC DNA]</scope>
    <source>
        <strain evidence="3 4">DSM 17048</strain>
    </source>
</reference>
<dbReference type="STRING" id="266749.SAMN05421876_11113"/>
<evidence type="ECO:0000259" key="2">
    <source>
        <dbReference type="Pfam" id="PF13628"/>
    </source>
</evidence>
<evidence type="ECO:0000256" key="1">
    <source>
        <dbReference type="SAM" id="SignalP"/>
    </source>
</evidence>
<feature type="domain" description="DUF4142" evidence="2">
    <location>
        <begin position="35"/>
        <end position="176"/>
    </location>
</feature>
<protein>
    <submittedName>
        <fullName evidence="3">Membrane protein</fullName>
    </submittedName>
</protein>
<sequence length="185" mass="20145">MKTLKNLALSGAVLVTALLSSNTVSAQDQKMPQLTDPEIASVAVTANQVDVEYAEIALKKSNNKAVKNFAMTMKTDHSTVIKMAVDLVTKLKVTPKNNDVSKSIVAGGVKEKAILNAKKGKAFDEAYVDNEVAYHEFAVNAVENILIPQSQNAELKALLQKALPIFKTHLEHAKMLQKGFKSHKM</sequence>
<accession>A0A0C1CV55</accession>
<dbReference type="PANTHER" id="PTHR38593:SF1">
    <property type="entry name" value="BLR2558 PROTEIN"/>
    <property type="match status" value="1"/>
</dbReference>
<evidence type="ECO:0000313" key="4">
    <source>
        <dbReference type="Proteomes" id="UP000031473"/>
    </source>
</evidence>
<dbReference type="AlphaFoldDB" id="A0A0C1CV55"/>
<dbReference type="RefSeq" id="WP_039353454.1">
    <property type="nucleotide sequence ID" value="NZ_FOLA01000011.1"/>
</dbReference>
<gene>
    <name evidence="3" type="ORF">OA86_11785</name>
</gene>
<keyword evidence="1" id="KW-0732">Signal</keyword>
<dbReference type="OrthoDB" id="883203at2"/>
<evidence type="ECO:0000313" key="3">
    <source>
        <dbReference type="EMBL" id="KIA88196.1"/>
    </source>
</evidence>
<dbReference type="Gene3D" id="1.20.1260.10">
    <property type="match status" value="1"/>
</dbReference>
<dbReference type="InterPro" id="IPR012347">
    <property type="entry name" value="Ferritin-like"/>
</dbReference>
<dbReference type="InterPro" id="IPR025419">
    <property type="entry name" value="DUF4142"/>
</dbReference>
<proteinExistence type="predicted"/>
<comment type="caution">
    <text evidence="3">The sequence shown here is derived from an EMBL/GenBank/DDBJ whole genome shotgun (WGS) entry which is preliminary data.</text>
</comment>
<dbReference type="Proteomes" id="UP000031473">
    <property type="component" value="Unassembled WGS sequence"/>
</dbReference>
<dbReference type="EMBL" id="JSYL01000009">
    <property type="protein sequence ID" value="KIA88196.1"/>
    <property type="molecule type" value="Genomic_DNA"/>
</dbReference>
<keyword evidence="4" id="KW-1185">Reference proteome</keyword>
<feature type="chain" id="PRO_5030004864" evidence="1">
    <location>
        <begin position="27"/>
        <end position="185"/>
    </location>
</feature>
<dbReference type="PANTHER" id="PTHR38593">
    <property type="entry name" value="BLR2558 PROTEIN"/>
    <property type="match status" value="1"/>
</dbReference>
<feature type="signal peptide" evidence="1">
    <location>
        <begin position="1"/>
        <end position="26"/>
    </location>
</feature>
<name>A0A0C1CV55_9FLAO</name>
<dbReference type="Pfam" id="PF13628">
    <property type="entry name" value="DUF4142"/>
    <property type="match status" value="1"/>
</dbReference>